<accession>T0PT70</accession>
<dbReference type="Gene3D" id="3.40.1050.10">
    <property type="entry name" value="Carbonic anhydrase"/>
    <property type="match status" value="1"/>
</dbReference>
<sequence length="55" mass="6258">MATPPRSPRRVPGSRTAVEAGEQGMAQLLERNREWADEMRAKDPNFFTKLVDQQS</sequence>
<dbReference type="InParanoid" id="T0PT70"/>
<keyword evidence="3" id="KW-1185">Reference proteome</keyword>
<dbReference type="GeneID" id="19957419"/>
<proteinExistence type="predicted"/>
<reference evidence="2 3" key="1">
    <citation type="submission" date="2012-04" db="EMBL/GenBank/DDBJ databases">
        <title>The Genome Sequence of Saprolegnia declina VS20.</title>
        <authorList>
            <consortium name="The Broad Institute Genome Sequencing Platform"/>
            <person name="Russ C."/>
            <person name="Nusbaum C."/>
            <person name="Tyler B."/>
            <person name="van West P."/>
            <person name="Dieguez-Uribeondo J."/>
            <person name="de Bruijn I."/>
            <person name="Tripathy S."/>
            <person name="Jiang R."/>
            <person name="Young S.K."/>
            <person name="Zeng Q."/>
            <person name="Gargeya S."/>
            <person name="Fitzgerald M."/>
            <person name="Haas B."/>
            <person name="Abouelleil A."/>
            <person name="Alvarado L."/>
            <person name="Arachchi H.M."/>
            <person name="Berlin A."/>
            <person name="Chapman S.B."/>
            <person name="Goldberg J."/>
            <person name="Griggs A."/>
            <person name="Gujja S."/>
            <person name="Hansen M."/>
            <person name="Howarth C."/>
            <person name="Imamovic A."/>
            <person name="Larimer J."/>
            <person name="McCowen C."/>
            <person name="Montmayeur A."/>
            <person name="Murphy C."/>
            <person name="Neiman D."/>
            <person name="Pearson M."/>
            <person name="Priest M."/>
            <person name="Roberts A."/>
            <person name="Saif S."/>
            <person name="Shea T."/>
            <person name="Sisk P."/>
            <person name="Sykes S."/>
            <person name="Wortman J."/>
            <person name="Nusbaum C."/>
            <person name="Birren B."/>
        </authorList>
    </citation>
    <scope>NUCLEOTIDE SEQUENCE [LARGE SCALE GENOMIC DNA]</scope>
    <source>
        <strain evidence="2 3">VS20</strain>
    </source>
</reference>
<feature type="region of interest" description="Disordered" evidence="1">
    <location>
        <begin position="1"/>
        <end position="21"/>
    </location>
</feature>
<dbReference type="InterPro" id="IPR036874">
    <property type="entry name" value="Carbonic_anhydrase_sf"/>
</dbReference>
<protein>
    <submittedName>
        <fullName evidence="2">Uncharacterized protein</fullName>
    </submittedName>
</protein>
<name>T0PT70_SAPDV</name>
<gene>
    <name evidence="2" type="ORF">SDRG_16692</name>
</gene>
<dbReference type="RefSeq" id="XP_008621132.1">
    <property type="nucleotide sequence ID" value="XM_008622910.1"/>
</dbReference>
<evidence type="ECO:0000313" key="3">
    <source>
        <dbReference type="Proteomes" id="UP000030762"/>
    </source>
</evidence>
<dbReference type="Proteomes" id="UP000030762">
    <property type="component" value="Unassembled WGS sequence"/>
</dbReference>
<dbReference type="AlphaFoldDB" id="T0PT70"/>
<dbReference type="GO" id="GO:0008270">
    <property type="term" value="F:zinc ion binding"/>
    <property type="evidence" value="ECO:0007669"/>
    <property type="project" value="InterPro"/>
</dbReference>
<organism evidence="2 3">
    <name type="scientific">Saprolegnia diclina (strain VS20)</name>
    <dbReference type="NCBI Taxonomy" id="1156394"/>
    <lineage>
        <taxon>Eukaryota</taxon>
        <taxon>Sar</taxon>
        <taxon>Stramenopiles</taxon>
        <taxon>Oomycota</taxon>
        <taxon>Saprolegniomycetes</taxon>
        <taxon>Saprolegniales</taxon>
        <taxon>Saprolegniaceae</taxon>
        <taxon>Saprolegnia</taxon>
    </lineage>
</organism>
<evidence type="ECO:0000256" key="1">
    <source>
        <dbReference type="SAM" id="MobiDB-lite"/>
    </source>
</evidence>
<dbReference type="EMBL" id="JH767278">
    <property type="protein sequence ID" value="EQC25426.1"/>
    <property type="molecule type" value="Genomic_DNA"/>
</dbReference>
<evidence type="ECO:0000313" key="2">
    <source>
        <dbReference type="EMBL" id="EQC25426.1"/>
    </source>
</evidence>
<dbReference type="GO" id="GO:0004089">
    <property type="term" value="F:carbonate dehydratase activity"/>
    <property type="evidence" value="ECO:0007669"/>
    <property type="project" value="InterPro"/>
</dbReference>
<feature type="non-terminal residue" evidence="2">
    <location>
        <position position="55"/>
    </location>
</feature>
<dbReference type="VEuPathDB" id="FungiDB:SDRG_16692"/>